<dbReference type="RefSeq" id="WP_377906173.1">
    <property type="nucleotide sequence ID" value="NZ_JBHRZS010000007.1"/>
</dbReference>
<dbReference type="EMBL" id="JBHRZS010000007">
    <property type="protein sequence ID" value="MFC3880822.1"/>
    <property type="molecule type" value="Genomic_DNA"/>
</dbReference>
<dbReference type="InterPro" id="IPR006664">
    <property type="entry name" value="OMP_bac"/>
</dbReference>
<comment type="subcellular location">
    <subcellularLocation>
        <location evidence="1">Cell outer membrane</location>
    </subcellularLocation>
</comment>
<protein>
    <submittedName>
        <fullName evidence="8">OmpA family protein</fullName>
    </submittedName>
</protein>
<accession>A0ABV8AT52</accession>
<dbReference type="Pfam" id="PF00691">
    <property type="entry name" value="OmpA"/>
    <property type="match status" value="1"/>
</dbReference>
<keyword evidence="2 4" id="KW-0472">Membrane</keyword>
<evidence type="ECO:0000256" key="3">
    <source>
        <dbReference type="ARBA" id="ARBA00023237"/>
    </source>
</evidence>
<evidence type="ECO:0000256" key="6">
    <source>
        <dbReference type="SAM" id="SignalP"/>
    </source>
</evidence>
<evidence type="ECO:0000256" key="5">
    <source>
        <dbReference type="SAM" id="MobiDB-lite"/>
    </source>
</evidence>
<keyword evidence="6" id="KW-0732">Signal</keyword>
<dbReference type="PROSITE" id="PS51123">
    <property type="entry name" value="OMPA_2"/>
    <property type="match status" value="1"/>
</dbReference>
<feature type="compositionally biased region" description="Basic and acidic residues" evidence="5">
    <location>
        <begin position="579"/>
        <end position="606"/>
    </location>
</feature>
<sequence length="800" mass="89832">MKRLSLLLLSFLVVSIAHAQLHGNKFRFGLSGGVTNYLGDIRPLKLNDFENFTRLYKRYDTYSEQLSYQVSLEYALGNSVGLMLSAGTYQFGAGDRFVQNDGTLLTEGLNFDRALNFQTDLYDAGLSFVFKPDNDWILSGKSFIAPYFTLGFGVQTFAVYGDLLDADGNRYDYTNPATIPDGTFETQLNDLGTETSNGYRNTTFYANLGLGVRFRITKSLEIFAQSDFKRAATDYLDDVAGEYRTVYDNDFQQYAAKPGTNLVTPENRNRGFDNRNPDWYIYHGMGIKFSFGANKKSFVPPVITQRYTFEPSSLDLQQLREEAAREARQELSPSQGQTNYITVIQLPEKRRYQAADSLSISLDSIDRFAVLEEIEFARRDSAEIQESLESLQFEMSELDQVKGLAMTDSTTSEAVREARLQSLSEQEISMQTQLSSIDSSKQVNTFKLDSLNSLLVMDSQPKAAPDSLDFNQILLYPGQVTRIEYGNSQTTRVLTDSSMTQTSATTSSQTMSREEFDEQMEKFRSEMLQAQATRDSAMMMAFAQKYESTPPAEARQTRAQEDSEEDTEPQEIIINQEALDDKTAKKIQKNNEKARKAEERANKQQEKIEKKNNELLKDALLVGGTAAATAAITSGGKDEVRIDSIYVQPDSLLLARIASDSLLIDSLRRVPPQVDTVQIEKTTTMLLNSSKVEVYFDINARTLTSEEAAKLDQVAAYLNENPNTDVELIGFADNTGSIAYNLKISEDRVKFVADLLESQYGIAKDRIQIEAGGLILRGTKKGSTDKDRKVEIRLMTNTKQ</sequence>
<dbReference type="Gene3D" id="3.30.1330.60">
    <property type="entry name" value="OmpA-like domain"/>
    <property type="match status" value="1"/>
</dbReference>
<dbReference type="PANTHER" id="PTHR30329">
    <property type="entry name" value="STATOR ELEMENT OF FLAGELLAR MOTOR COMPLEX"/>
    <property type="match status" value="1"/>
</dbReference>
<evidence type="ECO:0000256" key="1">
    <source>
        <dbReference type="ARBA" id="ARBA00004442"/>
    </source>
</evidence>
<name>A0ABV8AT52_9BACT</name>
<feature type="signal peptide" evidence="6">
    <location>
        <begin position="1"/>
        <end position="19"/>
    </location>
</feature>
<feature type="region of interest" description="Disordered" evidence="5">
    <location>
        <begin position="547"/>
        <end position="606"/>
    </location>
</feature>
<evidence type="ECO:0000313" key="9">
    <source>
        <dbReference type="Proteomes" id="UP001595805"/>
    </source>
</evidence>
<organism evidence="8 9">
    <name type="scientific">Algoriphagus namhaensis</name>
    <dbReference type="NCBI Taxonomy" id="915353"/>
    <lineage>
        <taxon>Bacteria</taxon>
        <taxon>Pseudomonadati</taxon>
        <taxon>Bacteroidota</taxon>
        <taxon>Cytophagia</taxon>
        <taxon>Cytophagales</taxon>
        <taxon>Cyclobacteriaceae</taxon>
        <taxon>Algoriphagus</taxon>
    </lineage>
</organism>
<comment type="caution">
    <text evidence="8">The sequence shown here is derived from an EMBL/GenBank/DDBJ whole genome shotgun (WGS) entry which is preliminary data.</text>
</comment>
<dbReference type="PRINTS" id="PR01021">
    <property type="entry name" value="OMPADOMAIN"/>
</dbReference>
<evidence type="ECO:0000313" key="8">
    <source>
        <dbReference type="EMBL" id="MFC3880822.1"/>
    </source>
</evidence>
<dbReference type="PANTHER" id="PTHR30329:SF21">
    <property type="entry name" value="LIPOPROTEIN YIAD-RELATED"/>
    <property type="match status" value="1"/>
</dbReference>
<dbReference type="InterPro" id="IPR036737">
    <property type="entry name" value="OmpA-like_sf"/>
</dbReference>
<proteinExistence type="predicted"/>
<keyword evidence="9" id="KW-1185">Reference proteome</keyword>
<keyword evidence="3" id="KW-0998">Cell outer membrane</keyword>
<dbReference type="CDD" id="cd07185">
    <property type="entry name" value="OmpA_C-like"/>
    <property type="match status" value="1"/>
</dbReference>
<feature type="domain" description="OmpA-like" evidence="7">
    <location>
        <begin position="683"/>
        <end position="798"/>
    </location>
</feature>
<dbReference type="Proteomes" id="UP001595805">
    <property type="component" value="Unassembled WGS sequence"/>
</dbReference>
<evidence type="ECO:0000259" key="7">
    <source>
        <dbReference type="PROSITE" id="PS51123"/>
    </source>
</evidence>
<gene>
    <name evidence="8" type="ORF">ACFOSV_11570</name>
</gene>
<evidence type="ECO:0000256" key="2">
    <source>
        <dbReference type="ARBA" id="ARBA00023136"/>
    </source>
</evidence>
<evidence type="ECO:0000256" key="4">
    <source>
        <dbReference type="PROSITE-ProRule" id="PRU00473"/>
    </source>
</evidence>
<dbReference type="InterPro" id="IPR006665">
    <property type="entry name" value="OmpA-like"/>
</dbReference>
<feature type="chain" id="PRO_5045298394" evidence="6">
    <location>
        <begin position="20"/>
        <end position="800"/>
    </location>
</feature>
<dbReference type="InterPro" id="IPR050330">
    <property type="entry name" value="Bact_OuterMem_StrucFunc"/>
</dbReference>
<reference evidence="9" key="1">
    <citation type="journal article" date="2019" name="Int. J. Syst. Evol. Microbiol.">
        <title>The Global Catalogue of Microorganisms (GCM) 10K type strain sequencing project: providing services to taxonomists for standard genome sequencing and annotation.</title>
        <authorList>
            <consortium name="The Broad Institute Genomics Platform"/>
            <consortium name="The Broad Institute Genome Sequencing Center for Infectious Disease"/>
            <person name="Wu L."/>
            <person name="Ma J."/>
        </authorList>
    </citation>
    <scope>NUCLEOTIDE SEQUENCE [LARGE SCALE GENOMIC DNA]</scope>
    <source>
        <strain evidence="9">CCUG 60523</strain>
    </source>
</reference>
<dbReference type="SUPFAM" id="SSF103088">
    <property type="entry name" value="OmpA-like"/>
    <property type="match status" value="1"/>
</dbReference>